<accession>A0A1H9GBM8</accession>
<dbReference type="RefSeq" id="WP_092673828.1">
    <property type="nucleotide sequence ID" value="NZ_FOGC01000003.1"/>
</dbReference>
<reference evidence="2" key="1">
    <citation type="submission" date="2016-10" db="EMBL/GenBank/DDBJ databases">
        <authorList>
            <person name="Varghese N."/>
            <person name="Submissions S."/>
        </authorList>
    </citation>
    <scope>NUCLEOTIDE SEQUENCE [LARGE SCALE GENOMIC DNA]</scope>
    <source>
        <strain evidence="2">8N4</strain>
    </source>
</reference>
<keyword evidence="2" id="KW-1185">Reference proteome</keyword>
<sequence>MNNYLSLAEDEHLTLLRETHLHTQGQTSIKEWQIIDGQGRVTGGVTLQDKMNLRRSYSGEYRLTQRNGQGDIVVDRLITSL</sequence>
<dbReference type="OrthoDB" id="6539632at2"/>
<dbReference type="STRING" id="988801.SAMN05216522_103147"/>
<evidence type="ECO:0000313" key="1">
    <source>
        <dbReference type="EMBL" id="SEQ47501.1"/>
    </source>
</evidence>
<protein>
    <submittedName>
        <fullName evidence="1">Uncharacterized protein</fullName>
    </submittedName>
</protein>
<dbReference type="EMBL" id="FOGC01000003">
    <property type="protein sequence ID" value="SEQ47501.1"/>
    <property type="molecule type" value="Genomic_DNA"/>
</dbReference>
<gene>
    <name evidence="1" type="ORF">SAMN05216522_103147</name>
</gene>
<name>A0A1H9GBM8_9GAMM</name>
<proteinExistence type="predicted"/>
<dbReference type="Proteomes" id="UP000242515">
    <property type="component" value="Unassembled WGS sequence"/>
</dbReference>
<evidence type="ECO:0000313" key="2">
    <source>
        <dbReference type="Proteomes" id="UP000242515"/>
    </source>
</evidence>
<dbReference type="AlphaFoldDB" id="A0A1H9GBM8"/>
<organism evidence="1 2">
    <name type="scientific">Rosenbergiella nectarea</name>
    <dbReference type="NCBI Taxonomy" id="988801"/>
    <lineage>
        <taxon>Bacteria</taxon>
        <taxon>Pseudomonadati</taxon>
        <taxon>Pseudomonadota</taxon>
        <taxon>Gammaproteobacteria</taxon>
        <taxon>Enterobacterales</taxon>
        <taxon>Erwiniaceae</taxon>
        <taxon>Rosenbergiella</taxon>
    </lineage>
</organism>